<dbReference type="EMBL" id="KN847322">
    <property type="protein sequence ID" value="KIW50628.1"/>
    <property type="molecule type" value="Genomic_DNA"/>
</dbReference>
<organism evidence="2 3">
    <name type="scientific">Exophiala xenobiotica</name>
    <dbReference type="NCBI Taxonomy" id="348802"/>
    <lineage>
        <taxon>Eukaryota</taxon>
        <taxon>Fungi</taxon>
        <taxon>Dikarya</taxon>
        <taxon>Ascomycota</taxon>
        <taxon>Pezizomycotina</taxon>
        <taxon>Eurotiomycetes</taxon>
        <taxon>Chaetothyriomycetidae</taxon>
        <taxon>Chaetothyriales</taxon>
        <taxon>Herpotrichiellaceae</taxon>
        <taxon>Exophiala</taxon>
    </lineage>
</organism>
<keyword evidence="3" id="KW-1185">Reference proteome</keyword>
<dbReference type="GeneID" id="25331327"/>
<evidence type="ECO:0000256" key="1">
    <source>
        <dbReference type="SAM" id="MobiDB-lite"/>
    </source>
</evidence>
<evidence type="ECO:0000313" key="3">
    <source>
        <dbReference type="Proteomes" id="UP000054342"/>
    </source>
</evidence>
<sequence length="425" mass="47454">MSSLLPINWVIPIAVTAGGTLVSKLLEDWHIFGDKDPTPYKTRVRIWAGMDYNRANARHSSLGGAKPNVRLYDELGRSLGTTIFIPPEGAIPEGNFRDYEIEGYDLENAKPTDAWVHSNARASYIAISANGDDALCISAIAITYPDGGSDLILGDIPSKLCGWRSYVSATELPIPGQRSATYRPQCFWIDGNDSFGDRKKPWAKGSNMPYTVAFHIRDFRGNNDTVNALQENKDLFCKSSGRMEAWPEKQNGKLHVRINVFKPPLTYDGDQPTYLDPKYVTNDNVKQWALTDTTLARRRTATPVLDRRETDASTADEESEPNEMHQLWWALSTSTELDMSAEYVCSQPNMAGPHYANLHEGKFCKLDDHTVWDLCGGDIKTNCFDMDSQVLWGESSAMSNATFTTQALNVTAANPIMSLQYRIDM</sequence>
<evidence type="ECO:0000313" key="2">
    <source>
        <dbReference type="EMBL" id="KIW50628.1"/>
    </source>
</evidence>
<proteinExistence type="predicted"/>
<dbReference type="OrthoDB" id="5365129at2759"/>
<reference evidence="2 3" key="1">
    <citation type="submission" date="2015-01" db="EMBL/GenBank/DDBJ databases">
        <title>The Genome Sequence of Exophiala xenobiotica CBS118157.</title>
        <authorList>
            <consortium name="The Broad Institute Genomics Platform"/>
            <person name="Cuomo C."/>
            <person name="de Hoog S."/>
            <person name="Gorbushina A."/>
            <person name="Stielow B."/>
            <person name="Teixiera M."/>
            <person name="Abouelleil A."/>
            <person name="Chapman S.B."/>
            <person name="Priest M."/>
            <person name="Young S.K."/>
            <person name="Wortman J."/>
            <person name="Nusbaum C."/>
            <person name="Birren B."/>
        </authorList>
    </citation>
    <scope>NUCLEOTIDE SEQUENCE [LARGE SCALE GENOMIC DNA]</scope>
    <source>
        <strain evidence="2 3">CBS 118157</strain>
    </source>
</reference>
<gene>
    <name evidence="2" type="ORF">PV05_09419</name>
</gene>
<accession>A0A0D2E5A7</accession>
<name>A0A0D2E5A7_9EURO</name>
<dbReference type="HOGENOM" id="CLU_046577_0_0_1"/>
<feature type="region of interest" description="Disordered" evidence="1">
    <location>
        <begin position="301"/>
        <end position="323"/>
    </location>
</feature>
<protein>
    <submittedName>
        <fullName evidence="2">Uncharacterized protein</fullName>
    </submittedName>
</protein>
<dbReference type="AlphaFoldDB" id="A0A0D2E5A7"/>
<dbReference type="RefSeq" id="XP_013311212.1">
    <property type="nucleotide sequence ID" value="XM_013455758.1"/>
</dbReference>
<dbReference type="Proteomes" id="UP000054342">
    <property type="component" value="Unassembled WGS sequence"/>
</dbReference>